<feature type="transmembrane region" description="Helical" evidence="11">
    <location>
        <begin position="276"/>
        <end position="298"/>
    </location>
</feature>
<dbReference type="eggNOG" id="COG0750">
    <property type="taxonomic scope" value="Bacteria"/>
</dbReference>
<comment type="similarity">
    <text evidence="3 11">Belongs to the peptidase M50B family.</text>
</comment>
<evidence type="ECO:0000313" key="13">
    <source>
        <dbReference type="EMBL" id="BAI79636.1"/>
    </source>
</evidence>
<organism evidence="13 14">
    <name type="scientific">Deferribacter desulfuricans (strain DSM 14783 / JCM 11476 / NBRC 101012 / SSM1)</name>
    <dbReference type="NCBI Taxonomy" id="639282"/>
    <lineage>
        <taxon>Bacteria</taxon>
        <taxon>Pseudomonadati</taxon>
        <taxon>Deferribacterota</taxon>
        <taxon>Deferribacteres</taxon>
        <taxon>Deferribacterales</taxon>
        <taxon>Deferribacteraceae</taxon>
        <taxon>Deferribacter</taxon>
    </lineage>
</organism>
<dbReference type="STRING" id="639282.DEFDS_0124"/>
<evidence type="ECO:0000256" key="10">
    <source>
        <dbReference type="ARBA" id="ARBA00023136"/>
    </source>
</evidence>
<dbReference type="PANTHER" id="PTHR42837:SF2">
    <property type="entry name" value="MEMBRANE METALLOPROTEASE ARASP2, CHLOROPLASTIC-RELATED"/>
    <property type="match status" value="1"/>
</dbReference>
<evidence type="ECO:0000256" key="9">
    <source>
        <dbReference type="ARBA" id="ARBA00023049"/>
    </source>
</evidence>
<dbReference type="PANTHER" id="PTHR42837">
    <property type="entry name" value="REGULATOR OF SIGMA-E PROTEASE RSEP"/>
    <property type="match status" value="1"/>
</dbReference>
<dbReference type="EC" id="3.4.24.-" evidence="11"/>
<dbReference type="Pfam" id="PF17820">
    <property type="entry name" value="PDZ_6"/>
    <property type="match status" value="1"/>
</dbReference>
<gene>
    <name evidence="13" type="ordered locus">DEFDS_0124</name>
</gene>
<dbReference type="HOGENOM" id="CLU_025778_1_0_0"/>
<evidence type="ECO:0000256" key="8">
    <source>
        <dbReference type="ARBA" id="ARBA00022989"/>
    </source>
</evidence>
<dbReference type="InterPro" id="IPR004387">
    <property type="entry name" value="Pept_M50_Zn"/>
</dbReference>
<dbReference type="KEGG" id="ddf:DEFDS_0124"/>
<dbReference type="SMART" id="SM00228">
    <property type="entry name" value="PDZ"/>
    <property type="match status" value="1"/>
</dbReference>
<keyword evidence="8 11" id="KW-1133">Transmembrane helix</keyword>
<evidence type="ECO:0000256" key="4">
    <source>
        <dbReference type="ARBA" id="ARBA00022670"/>
    </source>
</evidence>
<evidence type="ECO:0000256" key="5">
    <source>
        <dbReference type="ARBA" id="ARBA00022692"/>
    </source>
</evidence>
<keyword evidence="6 11" id="KW-0378">Hydrolase</keyword>
<feature type="transmembrane region" description="Helical" evidence="11">
    <location>
        <begin position="92"/>
        <end position="118"/>
    </location>
</feature>
<dbReference type="Proteomes" id="UP000001520">
    <property type="component" value="Chromosome"/>
</dbReference>
<feature type="transmembrane region" description="Helical" evidence="11">
    <location>
        <begin position="328"/>
        <end position="346"/>
    </location>
</feature>
<dbReference type="InterPro" id="IPR036034">
    <property type="entry name" value="PDZ_sf"/>
</dbReference>
<keyword evidence="5 11" id="KW-0812">Transmembrane</keyword>
<keyword evidence="9 11" id="KW-0482">Metalloprotease</keyword>
<evidence type="ECO:0000256" key="7">
    <source>
        <dbReference type="ARBA" id="ARBA00022833"/>
    </source>
</evidence>
<feature type="transmembrane region" description="Helical" evidence="11">
    <location>
        <begin position="7"/>
        <end position="28"/>
    </location>
</feature>
<evidence type="ECO:0000256" key="11">
    <source>
        <dbReference type="RuleBase" id="RU362031"/>
    </source>
</evidence>
<dbReference type="NCBIfam" id="TIGR00054">
    <property type="entry name" value="RIP metalloprotease RseP"/>
    <property type="match status" value="1"/>
</dbReference>
<evidence type="ECO:0000313" key="14">
    <source>
        <dbReference type="Proteomes" id="UP000001520"/>
    </source>
</evidence>
<dbReference type="InterPro" id="IPR001478">
    <property type="entry name" value="PDZ"/>
</dbReference>
<proteinExistence type="inferred from homology"/>
<comment type="cofactor">
    <cofactor evidence="1 11">
        <name>Zn(2+)</name>
        <dbReference type="ChEBI" id="CHEBI:29105"/>
    </cofactor>
</comment>
<keyword evidence="10 11" id="KW-0472">Membrane</keyword>
<comment type="subcellular location">
    <subcellularLocation>
        <location evidence="2">Membrane</location>
        <topology evidence="2">Multi-pass membrane protein</topology>
    </subcellularLocation>
</comment>
<name>D3PAL3_DEFDS</name>
<dbReference type="GO" id="GO:0006508">
    <property type="term" value="P:proteolysis"/>
    <property type="evidence" value="ECO:0007669"/>
    <property type="project" value="UniProtKB-KW"/>
</dbReference>
<feature type="domain" description="PDZ" evidence="12">
    <location>
        <begin position="128"/>
        <end position="194"/>
    </location>
</feature>
<dbReference type="AlphaFoldDB" id="D3PAL3"/>
<evidence type="ECO:0000256" key="1">
    <source>
        <dbReference type="ARBA" id="ARBA00001947"/>
    </source>
</evidence>
<dbReference type="InterPro" id="IPR008915">
    <property type="entry name" value="Peptidase_M50"/>
</dbReference>
<dbReference type="Pfam" id="PF02163">
    <property type="entry name" value="Peptidase_M50"/>
    <property type="match status" value="1"/>
</dbReference>
<keyword evidence="4 13" id="KW-0645">Protease</keyword>
<dbReference type="InterPro" id="IPR041489">
    <property type="entry name" value="PDZ_6"/>
</dbReference>
<dbReference type="PROSITE" id="PS50106">
    <property type="entry name" value="PDZ"/>
    <property type="match status" value="1"/>
</dbReference>
<dbReference type="SUPFAM" id="SSF50156">
    <property type="entry name" value="PDZ domain-like"/>
    <property type="match status" value="1"/>
</dbReference>
<evidence type="ECO:0000259" key="12">
    <source>
        <dbReference type="PROSITE" id="PS50106"/>
    </source>
</evidence>
<dbReference type="GO" id="GO:0004222">
    <property type="term" value="F:metalloendopeptidase activity"/>
    <property type="evidence" value="ECO:0007669"/>
    <property type="project" value="InterPro"/>
</dbReference>
<keyword evidence="11" id="KW-0479">Metal-binding</keyword>
<dbReference type="GO" id="GO:0016020">
    <property type="term" value="C:membrane"/>
    <property type="evidence" value="ECO:0007669"/>
    <property type="project" value="UniProtKB-SubCell"/>
</dbReference>
<dbReference type="RefSeq" id="WP_013006884.1">
    <property type="nucleotide sequence ID" value="NC_013939.1"/>
</dbReference>
<evidence type="ECO:0000256" key="6">
    <source>
        <dbReference type="ARBA" id="ARBA00022801"/>
    </source>
</evidence>
<dbReference type="CDD" id="cd23081">
    <property type="entry name" value="cpPDZ_EcRseP-like"/>
    <property type="match status" value="1"/>
</dbReference>
<evidence type="ECO:0000256" key="3">
    <source>
        <dbReference type="ARBA" id="ARBA00007931"/>
    </source>
</evidence>
<keyword evidence="7 11" id="KW-0862">Zinc</keyword>
<dbReference type="OrthoDB" id="9782003at2"/>
<dbReference type="GO" id="GO:0046872">
    <property type="term" value="F:metal ion binding"/>
    <property type="evidence" value="ECO:0007669"/>
    <property type="project" value="UniProtKB-KW"/>
</dbReference>
<dbReference type="Gene3D" id="2.30.42.10">
    <property type="match status" value="1"/>
</dbReference>
<reference evidence="13 14" key="1">
    <citation type="journal article" date="2010" name="DNA Res.">
        <title>Bacterial lifestyle in a deep-sea hydrothermal vent chimney revealed by the genome sequence of the thermophilic bacterium Deferribacter desulfuricans SSM1.</title>
        <authorList>
            <person name="Takaki Y."/>
            <person name="Shimamura S."/>
            <person name="Nakagawa S."/>
            <person name="Fukuhara Y."/>
            <person name="Horikawa H."/>
            <person name="Ankai A."/>
            <person name="Harada T."/>
            <person name="Hosoyama A."/>
            <person name="Oguchi A."/>
            <person name="Fukui S."/>
            <person name="Fujita N."/>
            <person name="Takami H."/>
            <person name="Takai K."/>
        </authorList>
    </citation>
    <scope>NUCLEOTIDE SEQUENCE [LARGE SCALE GENOMIC DNA]</scope>
    <source>
        <strain evidence="14">DSM 14783 / JCM 11476 / NBRC 101012 / SSM1</strain>
    </source>
</reference>
<sequence>MGIISAILVFGILVFIHEFGHFIFAKLFGVKVLRFSIGFGPVLISKKMGETEYALSLIPLGGYVKMYGENPDEEDDVVSDEDADKAFSNKPVWYRFFIVLAGPLFNYLLAIIIFSFIFMSGIEKLLPVIGEVKDGMPAAITGIQPGDKIIEIDGHKVKFWEDIGNYIKFKAGEEVHVKIDRDGNIISLTLVPKKEKVKNIFGEDKYVGLIGIMPKGDYIEVKYNLFESFVLGFKKTNEVTKLTLLGIVKIIQKVVPADNIGGPIMIFQMASETAKAGFSSLLAFMAVISINLAILNLLPIPVLDGGHLLFYIIEMIIRRPVSLKVRMVAQYIGLALLISLMFFAFYNDITRIIKK</sequence>
<keyword evidence="14" id="KW-1185">Reference proteome</keyword>
<protein>
    <recommendedName>
        <fullName evidence="11">Zinc metalloprotease</fullName>
        <ecNumber evidence="11">3.4.24.-</ecNumber>
    </recommendedName>
</protein>
<dbReference type="EMBL" id="AP011529">
    <property type="protein sequence ID" value="BAI79636.1"/>
    <property type="molecule type" value="Genomic_DNA"/>
</dbReference>
<accession>D3PAL3</accession>
<dbReference type="CDD" id="cd06163">
    <property type="entry name" value="S2P-M50_PDZ_RseP-like"/>
    <property type="match status" value="1"/>
</dbReference>
<evidence type="ECO:0000256" key="2">
    <source>
        <dbReference type="ARBA" id="ARBA00004141"/>
    </source>
</evidence>